<sequence>MRRRDLAWLGFGAVTGPRARAGDEPTARLVMLERHDCPWCRRWLREVGEAAWNASDLGRRAPLRRVDVAKEMPADFGAFAHWRFTPTFVLVQGGRELGRIIGYQGDLFFWQRAEALLAKLPQGGTGDREDSK</sequence>
<dbReference type="RefSeq" id="WP_343894772.1">
    <property type="nucleotide sequence ID" value="NZ_BAAAFZ010000017.1"/>
</dbReference>
<dbReference type="Proteomes" id="UP001501588">
    <property type="component" value="Unassembled WGS sequence"/>
</dbReference>
<proteinExistence type="predicted"/>
<accession>A0ABP3Q3M1</accession>
<protein>
    <recommendedName>
        <fullName evidence="3">SoxS protein</fullName>
    </recommendedName>
</protein>
<keyword evidence="2" id="KW-1185">Reference proteome</keyword>
<evidence type="ECO:0000313" key="1">
    <source>
        <dbReference type="EMBL" id="GAA0578947.1"/>
    </source>
</evidence>
<dbReference type="Gene3D" id="3.40.30.10">
    <property type="entry name" value="Glutaredoxin"/>
    <property type="match status" value="1"/>
</dbReference>
<reference evidence="2" key="1">
    <citation type="journal article" date="2019" name="Int. J. Syst. Evol. Microbiol.">
        <title>The Global Catalogue of Microorganisms (GCM) 10K type strain sequencing project: providing services to taxonomists for standard genome sequencing and annotation.</title>
        <authorList>
            <consortium name="The Broad Institute Genomics Platform"/>
            <consortium name="The Broad Institute Genome Sequencing Center for Infectious Disease"/>
            <person name="Wu L."/>
            <person name="Ma J."/>
        </authorList>
    </citation>
    <scope>NUCLEOTIDE SEQUENCE [LARGE SCALE GENOMIC DNA]</scope>
    <source>
        <strain evidence="2">JCM 9933</strain>
    </source>
</reference>
<evidence type="ECO:0000313" key="2">
    <source>
        <dbReference type="Proteomes" id="UP001501588"/>
    </source>
</evidence>
<name>A0ABP3Q3M1_9PROT</name>
<gene>
    <name evidence="1" type="ORF">GCM10009416_16770</name>
</gene>
<dbReference type="EMBL" id="BAAAFZ010000017">
    <property type="protein sequence ID" value="GAA0578947.1"/>
    <property type="molecule type" value="Genomic_DNA"/>
</dbReference>
<dbReference type="SUPFAM" id="SSF52833">
    <property type="entry name" value="Thioredoxin-like"/>
    <property type="match status" value="1"/>
</dbReference>
<evidence type="ECO:0008006" key="3">
    <source>
        <dbReference type="Google" id="ProtNLM"/>
    </source>
</evidence>
<organism evidence="1 2">
    <name type="scientific">Craurococcus roseus</name>
    <dbReference type="NCBI Taxonomy" id="77585"/>
    <lineage>
        <taxon>Bacteria</taxon>
        <taxon>Pseudomonadati</taxon>
        <taxon>Pseudomonadota</taxon>
        <taxon>Alphaproteobacteria</taxon>
        <taxon>Acetobacterales</taxon>
        <taxon>Acetobacteraceae</taxon>
        <taxon>Craurococcus</taxon>
    </lineage>
</organism>
<comment type="caution">
    <text evidence="1">The sequence shown here is derived from an EMBL/GenBank/DDBJ whole genome shotgun (WGS) entry which is preliminary data.</text>
</comment>
<dbReference type="InterPro" id="IPR036249">
    <property type="entry name" value="Thioredoxin-like_sf"/>
</dbReference>